<keyword evidence="2" id="KW-1185">Reference proteome</keyword>
<dbReference type="Proteomes" id="UP001281410">
    <property type="component" value="Unassembled WGS sequence"/>
</dbReference>
<name>A0AAD9ZMW2_9ROSI</name>
<dbReference type="AlphaFoldDB" id="A0AAD9ZMW2"/>
<evidence type="ECO:0000313" key="2">
    <source>
        <dbReference type="Proteomes" id="UP001281410"/>
    </source>
</evidence>
<organism evidence="1 2">
    <name type="scientific">Dipteronia sinensis</name>
    <dbReference type="NCBI Taxonomy" id="43782"/>
    <lineage>
        <taxon>Eukaryota</taxon>
        <taxon>Viridiplantae</taxon>
        <taxon>Streptophyta</taxon>
        <taxon>Embryophyta</taxon>
        <taxon>Tracheophyta</taxon>
        <taxon>Spermatophyta</taxon>
        <taxon>Magnoliopsida</taxon>
        <taxon>eudicotyledons</taxon>
        <taxon>Gunneridae</taxon>
        <taxon>Pentapetalae</taxon>
        <taxon>rosids</taxon>
        <taxon>malvids</taxon>
        <taxon>Sapindales</taxon>
        <taxon>Sapindaceae</taxon>
        <taxon>Hippocastanoideae</taxon>
        <taxon>Acereae</taxon>
        <taxon>Dipteronia</taxon>
    </lineage>
</organism>
<evidence type="ECO:0000313" key="1">
    <source>
        <dbReference type="EMBL" id="KAK3184380.1"/>
    </source>
</evidence>
<comment type="caution">
    <text evidence="1">The sequence shown here is derived from an EMBL/GenBank/DDBJ whole genome shotgun (WGS) entry which is preliminary data.</text>
</comment>
<reference evidence="1" key="1">
    <citation type="journal article" date="2023" name="Plant J.">
        <title>Genome sequences and population genomics provide insights into the demographic history, inbreeding, and mutation load of two 'living fossil' tree species of Dipteronia.</title>
        <authorList>
            <person name="Feng Y."/>
            <person name="Comes H.P."/>
            <person name="Chen J."/>
            <person name="Zhu S."/>
            <person name="Lu R."/>
            <person name="Zhang X."/>
            <person name="Li P."/>
            <person name="Qiu J."/>
            <person name="Olsen K.M."/>
            <person name="Qiu Y."/>
        </authorList>
    </citation>
    <scope>NUCLEOTIDE SEQUENCE</scope>
    <source>
        <strain evidence="1">NBL</strain>
    </source>
</reference>
<accession>A0AAD9ZMW2</accession>
<gene>
    <name evidence="1" type="ORF">Dsin_031666</name>
</gene>
<proteinExistence type="predicted"/>
<sequence length="146" mass="16656">MWDSVANLDIHDTWNDKNVHVPVVYSLFSSQESLLFACKPCILVMADLTWQHATKGSSWWEECGIHEGNIKQEVVNQLNLHVNGATSINGNSSVTRTWFCKANVATGDWEVPHYITKMNEQQANSWLVRFMFRPIDCSSGNYTYAQ</sequence>
<protein>
    <submittedName>
        <fullName evidence="1">Uncharacterized protein</fullName>
    </submittedName>
</protein>
<dbReference type="EMBL" id="JANJYJ010000010">
    <property type="protein sequence ID" value="KAK3184380.1"/>
    <property type="molecule type" value="Genomic_DNA"/>
</dbReference>